<dbReference type="InterPro" id="IPR035892">
    <property type="entry name" value="C2_domain_sf"/>
</dbReference>
<feature type="region of interest" description="Disordered" evidence="2">
    <location>
        <begin position="1696"/>
        <end position="1717"/>
    </location>
</feature>
<feature type="domain" description="MHD1" evidence="5">
    <location>
        <begin position="622"/>
        <end position="739"/>
    </location>
</feature>
<feature type="transmembrane region" description="Helical" evidence="3">
    <location>
        <begin position="1452"/>
        <end position="1473"/>
    </location>
</feature>
<dbReference type="InterPro" id="IPR010439">
    <property type="entry name" value="MUN_dom"/>
</dbReference>
<evidence type="ECO:0000256" key="1">
    <source>
        <dbReference type="SAM" id="Coils"/>
    </source>
</evidence>
<dbReference type="Proteomes" id="UP000559027">
    <property type="component" value="Unassembled WGS sequence"/>
</dbReference>
<sequence length="2299" mass="257380">MCILAHITSPKPVESQPISNHDTIREREHSSRLSALSNFSLGDMFDSIRDGSKSVKFPEKLLKVLEQKLQTIAMGKEPGYSDQLVRRTMAKFYGQFMDGGFKRQMKENRKIEDLILMFATHATSVLKKEPTLATGDGWKLELNNQIAIFVKMLRECLRSVNHVSPELLSRLDTYTAKLAPATSYNDSGYDSGSTSRDRDSVYSTLTNRTSVVNPSVGDMPLVKTVARLLKVSDHDIQVEVDKLRKETVTDKTCLKNITAGAPFPGRREDFESDSAWQHWRTLETTHLQQLMVAMIQVNPELAKSTSPDGYAGNNSGRPASFYESASRHGSISSRRSLYDVSANDSYELDDDLPVGHHFTYIPPNPKKYYKRLVEYCLLVDLEIMLSPEVDDNDEVSLGILSHAHLELINECALRWRIGHPYRAFYERNEVPMECIPEALHGVLKTLGDTPLEHWTISDIDYLVSIYGSLFNVFLSSLYHAMDALPNLKAADINSFVAVLEQIRDSGLLERTDIDMPARMGDIQERARQVTAQWYETKMAELQAAPGVNRALPLLLMTDDIEKAAKLLDKRFPEPVLGHIDIVSVYVEIAVPYLVTEIQNSQKRLFESSMNGPTPDVPIQDIFALYRRTKVMLDMYHAFCPQGDLTFNLPGYFEPYVRQWLVNTENKTGQWVEAAIAADKFEAEGPEGHSSSIVDLFDSLRSPIIFLQDLQWADEYQEARFFTHLSKSISSAVEQYRRSVESLFLTEMYPRPTEYLQPQKSSAWIEKARQLAIQGDKKVEPFNFLPQSCVKLNNIEAARQLLDKMYEQMDADKVSQVLKEAPPIPEKVERNTFLFSVKIVIAENLVPLDSSPSSRLDTFVTLSDESGKRMAKTRTIYESLNPRWDETFDISVEKPLWLMVSVRDRALVGKHDIVGRAYLCLDPRRFGDLLAHELWMDFDTQGRILVRVSMEGEKDDIQFYFGRAFRSLKRAETDMLRIFIDKCLSRNVIKTLLKSREQGLDYNKALGNVTALYRSAVGANSVDPLIPLPSSEKPRVRPEDLTDFEVEQAILPLFDYFDANLQTLNTYLSDTAKEMVMTRVWKEILTVIEGLLIPPLSDAPSDMKPLSDKEVDIVFKWLKFLRDYFYAGGEGPVPLESLQNQKYRDVLSIRLYYDWHTDALMEECVRMMQQSLRQAPTMKKRAKSVYQQRNLGTIKERKKEKKQEPEPTSEQTIMRILRMRPRTQEFIAQQMQISAAMQAEQEQRAREVEERKAKRAASAVNRNSQIPAVPPLPPLPQKSMSIRCQAAALKVSPTSVFYKVVEAKNQGALMTARVSRGRVVPKIEHNNESCLQRTMTMTSALGYLMLRTTSMVLRTQEKVPWIPAVSLGIHAPRVEVVSLSFSSSHVLLNFLLIVLDTVTSLIPPSELLTVSSLQYTHYARLYSYLDAGYCLRLTIIVICYPPRPSTTLVKYNATSSCFIVACLLVFASNIVTLVHDVEAVNHFVPSNSTSNSSNNSTLTNSSMRGMDYIPLLIIGQVVVLLFSELGWPMKFFNRYFPVLGKDFGLGALGVIQMLIGAAILSHHVDTFTLVSAFFLFSLGCLNVFLGLIFRERAKAKRSITSWKEQAKGVLPTHVQQGLGAAKTVSSHLGVWPGGSDDEKRNLKHVFGDSVSSKLSVGSDGSNDGGLKRDFSGMGFGRQGEKAAQLKGYLISKPVESLPNHPKMFKKPPGQLKTSAPIRASDRRKLKQRVISTFSANPEDGDTLVPEGILTAKFFTYAKEPDPVNGNPLWFTIGKGSEDLIPSVYTLWKLQNSNLLPTVLTPSAVIPILVGGADLMIPGELEKNQLVAIHQLTSTKNDDGTFTRIVSPPLAVGRMAISSEDLKAKSNADEKGKAVLVMHAWKDHLWEMGQKGDVPPGAPLVAENKPAEGEKVEGSEQTDIAEGESTGKAEAQGQTNADDADMSPKIAYTPEEITDLLNKSLIHAIVVQLSSLPNVSFPIPSSQLYANYILPCRPAYPTSVLIPSAASTEDDAVVDPAEIHIDPSEITIKASTHKSLTTFLKAAEKSSLLSLKPAKQKGGGGDLMVTFVNAKHPDVLSYDSMKPYVTVAEIEAKRAKRQAREEQVQKERERSEKEVEVKQASIPLMNRGVSISFKGSINNSASDLYSLNDIRTLLNRYFMSKELINKRDQAYINLNPALLACVKAKSPADPGKKATRGGKAGPTEQQVEEKAPLEFMKREELMKKVVEHMQGWYEVKAEGRDVVTSKGEIKPIQVEVRSKPNSRRAVTVVIGFESFLVIDADDMAEKIRKICAGSTSGQSSH</sequence>
<keyword evidence="3" id="KW-1133">Transmembrane helix</keyword>
<dbReference type="InterPro" id="IPR048248">
    <property type="entry name" value="PUA_eIF2d-like"/>
</dbReference>
<dbReference type="SUPFAM" id="SSF49562">
    <property type="entry name" value="C2 domain (Calcium/lipid-binding domain, CaLB)"/>
    <property type="match status" value="1"/>
</dbReference>
<keyword evidence="3" id="KW-0812">Transmembrane</keyword>
<evidence type="ECO:0000256" key="2">
    <source>
        <dbReference type="SAM" id="MobiDB-lite"/>
    </source>
</evidence>
<dbReference type="PROSITE" id="PS51259">
    <property type="entry name" value="MHD2"/>
    <property type="match status" value="1"/>
</dbReference>
<accession>A0A8H5D625</accession>
<dbReference type="PROSITE" id="PS51258">
    <property type="entry name" value="MHD1"/>
    <property type="match status" value="1"/>
</dbReference>
<dbReference type="PANTHER" id="PTHR47263:SF1">
    <property type="entry name" value="C2 DOMAIN PROTEIN (AFU_ORTHOLOGUE AFUA_7G02350)"/>
    <property type="match status" value="1"/>
</dbReference>
<protein>
    <recommendedName>
        <fullName evidence="9">C2 domain-containing protein</fullName>
    </recommendedName>
</protein>
<feature type="region of interest" description="Disordered" evidence="2">
    <location>
        <begin position="304"/>
        <end position="323"/>
    </location>
</feature>
<evidence type="ECO:0000313" key="8">
    <source>
        <dbReference type="Proteomes" id="UP000559027"/>
    </source>
</evidence>
<evidence type="ECO:0000313" key="7">
    <source>
        <dbReference type="EMBL" id="KAF5353386.1"/>
    </source>
</evidence>
<dbReference type="Gene3D" id="1.10.357.50">
    <property type="match status" value="1"/>
</dbReference>
<feature type="coiled-coil region" evidence="1">
    <location>
        <begin position="2083"/>
        <end position="2119"/>
    </location>
</feature>
<dbReference type="InterPro" id="IPR041366">
    <property type="entry name" value="Pre-PUA"/>
</dbReference>
<name>A0A8H5D625_9AGAR</name>
<dbReference type="InterPro" id="IPR000008">
    <property type="entry name" value="C2_dom"/>
</dbReference>
<dbReference type="Pfam" id="PF06292">
    <property type="entry name" value="MUN"/>
    <property type="match status" value="1"/>
</dbReference>
<keyword evidence="3" id="KW-0472">Membrane</keyword>
<dbReference type="Pfam" id="PF26292">
    <property type="entry name" value="PUA_elF2D"/>
    <property type="match status" value="1"/>
</dbReference>
<dbReference type="Pfam" id="PF24535">
    <property type="entry name" value="DUF7598"/>
    <property type="match status" value="1"/>
</dbReference>
<feature type="domain" description="MHD2" evidence="6">
    <location>
        <begin position="1046"/>
        <end position="1163"/>
    </location>
</feature>
<dbReference type="CDD" id="cd21156">
    <property type="entry name" value="PUA_eIF2d-like"/>
    <property type="match status" value="1"/>
</dbReference>
<dbReference type="InterPro" id="IPR057429">
    <property type="entry name" value="WH_eIF2D"/>
</dbReference>
<dbReference type="InterPro" id="IPR015947">
    <property type="entry name" value="PUA-like_sf"/>
</dbReference>
<dbReference type="OrthoDB" id="2015333at2759"/>
<gene>
    <name evidence="7" type="ORF">D9756_007844</name>
</gene>
<dbReference type="InterPro" id="IPR052811">
    <property type="entry name" value="Glucose_resp_signaling"/>
</dbReference>
<feature type="transmembrane region" description="Helical" evidence="3">
    <location>
        <begin position="1538"/>
        <end position="1559"/>
    </location>
</feature>
<feature type="compositionally biased region" description="Basic and acidic residues" evidence="2">
    <location>
        <begin position="1903"/>
        <end position="1912"/>
    </location>
</feature>
<dbReference type="CDD" id="cd04043">
    <property type="entry name" value="C2_Munc13_fungal"/>
    <property type="match status" value="1"/>
</dbReference>
<feature type="transmembrane region" description="Helical" evidence="3">
    <location>
        <begin position="1565"/>
        <end position="1588"/>
    </location>
</feature>
<evidence type="ECO:0008006" key="9">
    <source>
        <dbReference type="Google" id="ProtNLM"/>
    </source>
</evidence>
<organism evidence="7 8">
    <name type="scientific">Leucocoprinus leucothites</name>
    <dbReference type="NCBI Taxonomy" id="201217"/>
    <lineage>
        <taxon>Eukaryota</taxon>
        <taxon>Fungi</taxon>
        <taxon>Dikarya</taxon>
        <taxon>Basidiomycota</taxon>
        <taxon>Agaricomycotina</taxon>
        <taxon>Agaricomycetes</taxon>
        <taxon>Agaricomycetidae</taxon>
        <taxon>Agaricales</taxon>
        <taxon>Agaricineae</taxon>
        <taxon>Agaricaceae</taxon>
        <taxon>Leucocoprinus</taxon>
    </lineage>
</organism>
<dbReference type="InterPro" id="IPR056019">
    <property type="entry name" value="DUF7598"/>
</dbReference>
<reference evidence="7 8" key="1">
    <citation type="journal article" date="2020" name="ISME J.">
        <title>Uncovering the hidden diversity of litter-decomposition mechanisms in mushroom-forming fungi.</title>
        <authorList>
            <person name="Floudas D."/>
            <person name="Bentzer J."/>
            <person name="Ahren D."/>
            <person name="Johansson T."/>
            <person name="Persson P."/>
            <person name="Tunlid A."/>
        </authorList>
    </citation>
    <scope>NUCLEOTIDE SEQUENCE [LARGE SCALE GENOMIC DNA]</scope>
    <source>
        <strain evidence="7 8">CBS 146.42</strain>
    </source>
</reference>
<evidence type="ECO:0000256" key="3">
    <source>
        <dbReference type="SAM" id="Phobius"/>
    </source>
</evidence>
<dbReference type="SMART" id="SM00239">
    <property type="entry name" value="C2"/>
    <property type="match status" value="1"/>
</dbReference>
<feature type="region of interest" description="Disordered" evidence="2">
    <location>
        <begin position="1175"/>
        <end position="1209"/>
    </location>
</feature>
<keyword evidence="1" id="KW-0175">Coiled coil</keyword>
<evidence type="ECO:0000259" key="5">
    <source>
        <dbReference type="PROSITE" id="PS51258"/>
    </source>
</evidence>
<dbReference type="SUPFAM" id="SSF88697">
    <property type="entry name" value="PUA domain-like"/>
    <property type="match status" value="1"/>
</dbReference>
<dbReference type="Pfam" id="PF17832">
    <property type="entry name" value="Pre-PUA"/>
    <property type="match status" value="1"/>
</dbReference>
<feature type="transmembrane region" description="Helical" evidence="3">
    <location>
        <begin position="1507"/>
        <end position="1526"/>
    </location>
</feature>
<feature type="compositionally biased region" description="Polar residues" evidence="2">
    <location>
        <begin position="304"/>
        <end position="317"/>
    </location>
</feature>
<dbReference type="Gene3D" id="2.60.40.150">
    <property type="entry name" value="C2 domain"/>
    <property type="match status" value="1"/>
</dbReference>
<proteinExistence type="predicted"/>
<feature type="region of interest" description="Disordered" evidence="2">
    <location>
        <begin position="1890"/>
        <end position="1940"/>
    </location>
</feature>
<dbReference type="InterPro" id="IPR014772">
    <property type="entry name" value="Munc13_dom-2"/>
</dbReference>
<feature type="region of interest" description="Disordered" evidence="2">
    <location>
        <begin position="2184"/>
        <end position="2205"/>
    </location>
</feature>
<dbReference type="PROSITE" id="PS50890">
    <property type="entry name" value="PUA"/>
    <property type="match status" value="1"/>
</dbReference>
<dbReference type="Pfam" id="PF25304">
    <property type="entry name" value="WHD_eIF2D"/>
    <property type="match status" value="1"/>
</dbReference>
<dbReference type="PANTHER" id="PTHR47263">
    <property type="entry name" value="ADENYLATE CYCLASE ACTIVATION PROTEIN GIT1"/>
    <property type="match status" value="1"/>
</dbReference>
<dbReference type="Gene3D" id="1.20.58.1100">
    <property type="match status" value="1"/>
</dbReference>
<evidence type="ECO:0000259" key="6">
    <source>
        <dbReference type="PROSITE" id="PS51259"/>
    </source>
</evidence>
<dbReference type="PROSITE" id="PS50004">
    <property type="entry name" value="C2"/>
    <property type="match status" value="1"/>
</dbReference>
<keyword evidence="8" id="KW-1185">Reference proteome</keyword>
<dbReference type="InterPro" id="IPR014770">
    <property type="entry name" value="Munc13_1"/>
</dbReference>
<comment type="caution">
    <text evidence="7">The sequence shown here is derived from an EMBL/GenBank/DDBJ whole genome shotgun (WGS) entry which is preliminary data.</text>
</comment>
<dbReference type="Gene3D" id="3.10.400.20">
    <property type="match status" value="1"/>
</dbReference>
<dbReference type="EMBL" id="JAACJO010000010">
    <property type="protein sequence ID" value="KAF5353386.1"/>
    <property type="molecule type" value="Genomic_DNA"/>
</dbReference>
<dbReference type="Pfam" id="PF00168">
    <property type="entry name" value="C2"/>
    <property type="match status" value="1"/>
</dbReference>
<feature type="domain" description="C2" evidence="4">
    <location>
        <begin position="812"/>
        <end position="935"/>
    </location>
</feature>
<feature type="compositionally biased region" description="Basic and acidic residues" evidence="2">
    <location>
        <begin position="1193"/>
        <end position="1204"/>
    </location>
</feature>
<evidence type="ECO:0000259" key="4">
    <source>
        <dbReference type="PROSITE" id="PS50004"/>
    </source>
</evidence>